<evidence type="ECO:0000256" key="5">
    <source>
        <dbReference type="ARBA" id="ARBA00022777"/>
    </source>
</evidence>
<dbReference type="PROSITE" id="PS50110">
    <property type="entry name" value="RESPONSE_REGULATORY"/>
    <property type="match status" value="1"/>
</dbReference>
<sequence>MTPSLQNSRTQVVSLLDEGYACRSSNLTLSVELAQKALSISREINDKPLVAKSLSQYALFLMIQGEYDSAINMSKEALAYFEELKDELGVASAKYNLGGVYYKTNDYYLGMAYLTDCVNIYRKNNDHQNLARALKSLGTIYDYFGDPKNAIRTYEQAIAESKLAGDLNQEANAYNPLASIYLKQKDIQKAIALIDQSVAIKQKTGDIRGLAFALYGRGKIAIALKKHDEAEADIKEAIRIHKEVREVLGLGMALHRLAVLYAEMRQFEKAKQILDDGLKLGIEYHLIMVNFKCYYLYYQIFKQQGDTENALRYLELYFKEKDTVINNQTLKLIENYEMVAEMDRLKKEAQMQLEKAEIIEKKNHAEQMALVKQEFLSTMSHEIRTPLNAVITIASLLSDRADKEEQELLSSLRLASNNLLLLINDILDFTKLEAGKTALELAPCNFLQLLENIRNTYVSLASEKGVLLQLNIADGVASAYELDETKLSQILGNLITNAIKFTYTGSVQIFVEKIDTLNDGDLLRLKIIDTGIGISPKNQQSIFDAFTQPHSITKKKHGGSGLGLAIVKKLVSLHNSNVKVESTEGEGSTFYFDLILKPSAIPGGKSTTYSDDLNGKKVLLAEDNLINAMVITRLLGNWKINTEHAKNGLEALVKTRNNRFDFILMDIHMPEMDGFEAAREISTGENVNNNTPIFALTADITAEHQSEHRNYFAGFLRKPIEPEKLFTALAALEKNG</sequence>
<evidence type="ECO:0000313" key="11">
    <source>
        <dbReference type="Proteomes" id="UP001596958"/>
    </source>
</evidence>
<dbReference type="Pfam" id="PF00512">
    <property type="entry name" value="HisKA"/>
    <property type="match status" value="1"/>
</dbReference>
<dbReference type="CDD" id="cd16922">
    <property type="entry name" value="HATPase_EvgS-ArcB-TorS-like"/>
    <property type="match status" value="1"/>
</dbReference>
<dbReference type="CDD" id="cd17546">
    <property type="entry name" value="REC_hyHK_CKI1_RcsC-like"/>
    <property type="match status" value="1"/>
</dbReference>
<evidence type="ECO:0000256" key="4">
    <source>
        <dbReference type="ARBA" id="ARBA00022679"/>
    </source>
</evidence>
<feature type="domain" description="Histidine kinase" evidence="8">
    <location>
        <begin position="378"/>
        <end position="598"/>
    </location>
</feature>
<dbReference type="PANTHER" id="PTHR43047:SF64">
    <property type="entry name" value="HISTIDINE KINASE CONTAINING CHEY-HOMOLOGOUS RECEIVER DOMAIN AND PAS DOMAIN-RELATED"/>
    <property type="match status" value="1"/>
</dbReference>
<reference evidence="11" key="1">
    <citation type="journal article" date="2019" name="Int. J. Syst. Evol. Microbiol.">
        <title>The Global Catalogue of Microorganisms (GCM) 10K type strain sequencing project: providing services to taxonomists for standard genome sequencing and annotation.</title>
        <authorList>
            <consortium name="The Broad Institute Genomics Platform"/>
            <consortium name="The Broad Institute Genome Sequencing Center for Infectious Disease"/>
            <person name="Wu L."/>
            <person name="Ma J."/>
        </authorList>
    </citation>
    <scope>NUCLEOTIDE SEQUENCE [LARGE SCALE GENOMIC DNA]</scope>
    <source>
        <strain evidence="11">CCUG 63418</strain>
    </source>
</reference>
<dbReference type="InterPro" id="IPR003661">
    <property type="entry name" value="HisK_dim/P_dom"/>
</dbReference>
<dbReference type="InterPro" id="IPR004358">
    <property type="entry name" value="Sig_transdc_His_kin-like_C"/>
</dbReference>
<dbReference type="Pfam" id="PF00072">
    <property type="entry name" value="Response_reg"/>
    <property type="match status" value="1"/>
</dbReference>
<dbReference type="SUPFAM" id="SSF55874">
    <property type="entry name" value="ATPase domain of HSP90 chaperone/DNA topoisomerase II/histidine kinase"/>
    <property type="match status" value="1"/>
</dbReference>
<dbReference type="Pfam" id="PF02518">
    <property type="entry name" value="HATPase_c"/>
    <property type="match status" value="1"/>
</dbReference>
<name>A0ABW2Z1I6_9SPHI</name>
<dbReference type="SMART" id="SM00387">
    <property type="entry name" value="HATPase_c"/>
    <property type="match status" value="1"/>
</dbReference>
<keyword evidence="3 6" id="KW-0597">Phosphoprotein</keyword>
<accession>A0ABW2Z1I6</accession>
<gene>
    <name evidence="10" type="ORF">ACFQZS_18580</name>
</gene>
<dbReference type="Proteomes" id="UP001596958">
    <property type="component" value="Unassembled WGS sequence"/>
</dbReference>
<evidence type="ECO:0000256" key="7">
    <source>
        <dbReference type="PROSITE-ProRule" id="PRU00339"/>
    </source>
</evidence>
<evidence type="ECO:0000256" key="1">
    <source>
        <dbReference type="ARBA" id="ARBA00000085"/>
    </source>
</evidence>
<proteinExistence type="predicted"/>
<dbReference type="SMART" id="SM00028">
    <property type="entry name" value="TPR"/>
    <property type="match status" value="6"/>
</dbReference>
<dbReference type="InterPro" id="IPR011990">
    <property type="entry name" value="TPR-like_helical_dom_sf"/>
</dbReference>
<dbReference type="RefSeq" id="WP_377102516.1">
    <property type="nucleotide sequence ID" value="NZ_JBHTHU010000022.1"/>
</dbReference>
<dbReference type="InterPro" id="IPR001789">
    <property type="entry name" value="Sig_transdc_resp-reg_receiver"/>
</dbReference>
<dbReference type="InterPro" id="IPR003594">
    <property type="entry name" value="HATPase_dom"/>
</dbReference>
<evidence type="ECO:0000256" key="6">
    <source>
        <dbReference type="PROSITE-ProRule" id="PRU00169"/>
    </source>
</evidence>
<dbReference type="InterPro" id="IPR005467">
    <property type="entry name" value="His_kinase_dom"/>
</dbReference>
<feature type="repeat" description="TPR" evidence="7">
    <location>
        <begin position="171"/>
        <end position="204"/>
    </location>
</feature>
<comment type="catalytic activity">
    <reaction evidence="1">
        <text>ATP + protein L-histidine = ADP + protein N-phospho-L-histidine.</text>
        <dbReference type="EC" id="2.7.13.3"/>
    </reaction>
</comment>
<dbReference type="SMART" id="SM00448">
    <property type="entry name" value="REC"/>
    <property type="match status" value="1"/>
</dbReference>
<evidence type="ECO:0000256" key="2">
    <source>
        <dbReference type="ARBA" id="ARBA00012438"/>
    </source>
</evidence>
<dbReference type="CDD" id="cd00082">
    <property type="entry name" value="HisKA"/>
    <property type="match status" value="1"/>
</dbReference>
<evidence type="ECO:0000313" key="10">
    <source>
        <dbReference type="EMBL" id="MFD0752166.1"/>
    </source>
</evidence>
<dbReference type="InterPro" id="IPR036890">
    <property type="entry name" value="HATPase_C_sf"/>
</dbReference>
<dbReference type="Gene3D" id="1.25.40.10">
    <property type="entry name" value="Tetratricopeptide repeat domain"/>
    <property type="match status" value="2"/>
</dbReference>
<evidence type="ECO:0000259" key="9">
    <source>
        <dbReference type="PROSITE" id="PS50110"/>
    </source>
</evidence>
<dbReference type="PROSITE" id="PS50109">
    <property type="entry name" value="HIS_KIN"/>
    <property type="match status" value="1"/>
</dbReference>
<dbReference type="Gene3D" id="1.10.287.130">
    <property type="match status" value="1"/>
</dbReference>
<dbReference type="PROSITE" id="PS50005">
    <property type="entry name" value="TPR"/>
    <property type="match status" value="1"/>
</dbReference>
<keyword evidence="11" id="KW-1185">Reference proteome</keyword>
<keyword evidence="7" id="KW-0802">TPR repeat</keyword>
<dbReference type="InterPro" id="IPR011006">
    <property type="entry name" value="CheY-like_superfamily"/>
</dbReference>
<dbReference type="EMBL" id="JBHTHU010000022">
    <property type="protein sequence ID" value="MFD0752166.1"/>
    <property type="molecule type" value="Genomic_DNA"/>
</dbReference>
<dbReference type="EC" id="2.7.13.3" evidence="2"/>
<comment type="caution">
    <text evidence="10">The sequence shown here is derived from an EMBL/GenBank/DDBJ whole genome shotgun (WGS) entry which is preliminary data.</text>
</comment>
<evidence type="ECO:0000259" key="8">
    <source>
        <dbReference type="PROSITE" id="PS50109"/>
    </source>
</evidence>
<dbReference type="InterPro" id="IPR036097">
    <property type="entry name" value="HisK_dim/P_sf"/>
</dbReference>
<dbReference type="InterPro" id="IPR019734">
    <property type="entry name" value="TPR_rpt"/>
</dbReference>
<feature type="domain" description="Response regulatory" evidence="9">
    <location>
        <begin position="617"/>
        <end position="733"/>
    </location>
</feature>
<dbReference type="Pfam" id="PF13424">
    <property type="entry name" value="TPR_12"/>
    <property type="match status" value="2"/>
</dbReference>
<dbReference type="SUPFAM" id="SSF47384">
    <property type="entry name" value="Homodimeric domain of signal transducing histidine kinase"/>
    <property type="match status" value="1"/>
</dbReference>
<keyword evidence="4" id="KW-0808">Transferase</keyword>
<dbReference type="SUPFAM" id="SSF48452">
    <property type="entry name" value="TPR-like"/>
    <property type="match status" value="2"/>
</dbReference>
<dbReference type="SMART" id="SM00388">
    <property type="entry name" value="HisKA"/>
    <property type="match status" value="1"/>
</dbReference>
<feature type="modified residue" description="4-aspartylphosphate" evidence="6">
    <location>
        <position position="666"/>
    </location>
</feature>
<organism evidence="10 11">
    <name type="scientific">Mucilaginibacter calamicampi</name>
    <dbReference type="NCBI Taxonomy" id="1302352"/>
    <lineage>
        <taxon>Bacteria</taxon>
        <taxon>Pseudomonadati</taxon>
        <taxon>Bacteroidota</taxon>
        <taxon>Sphingobacteriia</taxon>
        <taxon>Sphingobacteriales</taxon>
        <taxon>Sphingobacteriaceae</taxon>
        <taxon>Mucilaginibacter</taxon>
    </lineage>
</organism>
<dbReference type="PANTHER" id="PTHR43047">
    <property type="entry name" value="TWO-COMPONENT HISTIDINE PROTEIN KINASE"/>
    <property type="match status" value="1"/>
</dbReference>
<keyword evidence="5" id="KW-0418">Kinase</keyword>
<dbReference type="PRINTS" id="PR00344">
    <property type="entry name" value="BCTRLSENSOR"/>
</dbReference>
<dbReference type="SUPFAM" id="SSF52172">
    <property type="entry name" value="CheY-like"/>
    <property type="match status" value="1"/>
</dbReference>
<protein>
    <recommendedName>
        <fullName evidence="2">histidine kinase</fullName>
        <ecNumber evidence="2">2.7.13.3</ecNumber>
    </recommendedName>
</protein>
<dbReference type="Gene3D" id="3.30.565.10">
    <property type="entry name" value="Histidine kinase-like ATPase, C-terminal domain"/>
    <property type="match status" value="1"/>
</dbReference>
<dbReference type="Gene3D" id="3.40.50.2300">
    <property type="match status" value="1"/>
</dbReference>
<evidence type="ECO:0000256" key="3">
    <source>
        <dbReference type="ARBA" id="ARBA00022553"/>
    </source>
</evidence>